<proteinExistence type="predicted"/>
<dbReference type="Proteomes" id="UP000466345">
    <property type="component" value="Unassembled WGS sequence"/>
</dbReference>
<sequence length="149" mass="16562">MNPSAQSAPTELIRLADAVQSVSVRLRSTEPSREDGGVRYYAAEVVVTSGFVNGTVYLGFDSEDVLDWGRLLDAVEEVEQEGGLTEPFAADWPRSGETAYLRLFIEDPYVVEVHDGFSTQIVVSIPLMLREDWIAESRQRLAEVRRALG</sequence>
<dbReference type="EMBL" id="WEGJ01000002">
    <property type="protein sequence ID" value="MQY10794.1"/>
    <property type="molecule type" value="Genomic_DNA"/>
</dbReference>
<evidence type="ECO:0000313" key="1">
    <source>
        <dbReference type="EMBL" id="MQY10794.1"/>
    </source>
</evidence>
<dbReference type="RefSeq" id="WP_153450129.1">
    <property type="nucleotide sequence ID" value="NZ_WEGJ01000002.1"/>
</dbReference>
<dbReference type="InterPro" id="IPR046003">
    <property type="entry name" value="DUF5959"/>
</dbReference>
<protein>
    <submittedName>
        <fullName evidence="1">Uncharacterized protein</fullName>
    </submittedName>
</protein>
<dbReference type="Pfam" id="PF19384">
    <property type="entry name" value="DUF5959"/>
    <property type="match status" value="1"/>
</dbReference>
<keyword evidence="2" id="KW-1185">Reference proteome</keyword>
<dbReference type="AlphaFoldDB" id="A0A7K0CDE8"/>
<accession>A0A7K0CDE8</accession>
<name>A0A7K0CDE8_9ACTN</name>
<comment type="caution">
    <text evidence="1">The sequence shown here is derived from an EMBL/GenBank/DDBJ whole genome shotgun (WGS) entry which is preliminary data.</text>
</comment>
<organism evidence="1 2">
    <name type="scientific">Streptomyces smaragdinus</name>
    <dbReference type="NCBI Taxonomy" id="2585196"/>
    <lineage>
        <taxon>Bacteria</taxon>
        <taxon>Bacillati</taxon>
        <taxon>Actinomycetota</taxon>
        <taxon>Actinomycetes</taxon>
        <taxon>Kitasatosporales</taxon>
        <taxon>Streptomycetaceae</taxon>
        <taxon>Streptomyces</taxon>
    </lineage>
</organism>
<reference evidence="1 2" key="1">
    <citation type="submission" date="2019-10" db="EMBL/GenBank/DDBJ databases">
        <title>Streptomyces smaragdinus sp. nov. and Streptomyces fabii sp. nov., isolated from the gut of fungus growing-termite Macrotermes natalensis.</title>
        <authorList>
            <person name="Schwitalla J."/>
            <person name="Benndorf R."/>
            <person name="Martin K."/>
            <person name="De Beer W."/>
            <person name="Kaster A.-K."/>
            <person name="Vollmers J."/>
            <person name="Poulsen M."/>
            <person name="Beemelmanns C."/>
        </authorList>
    </citation>
    <scope>NUCLEOTIDE SEQUENCE [LARGE SCALE GENOMIC DNA]</scope>
    <source>
        <strain evidence="1 2">RB5</strain>
    </source>
</reference>
<dbReference type="OrthoDB" id="4214075at2"/>
<evidence type="ECO:0000313" key="2">
    <source>
        <dbReference type="Proteomes" id="UP000466345"/>
    </source>
</evidence>
<gene>
    <name evidence="1" type="ORF">SRB5_09070</name>
</gene>